<name>A0A0G4FF37_9ALVE</name>
<feature type="compositionally biased region" description="Low complexity" evidence="1">
    <location>
        <begin position="117"/>
        <end position="126"/>
    </location>
</feature>
<feature type="region of interest" description="Disordered" evidence="1">
    <location>
        <begin position="1"/>
        <end position="194"/>
    </location>
</feature>
<feature type="compositionally biased region" description="Basic and acidic residues" evidence="1">
    <location>
        <begin position="1"/>
        <end position="15"/>
    </location>
</feature>
<accession>A0A0G4FF37</accession>
<evidence type="ECO:0000256" key="1">
    <source>
        <dbReference type="SAM" id="MobiDB-lite"/>
    </source>
</evidence>
<gene>
    <name evidence="2" type="ORF">Cvel_16628</name>
</gene>
<protein>
    <submittedName>
        <fullName evidence="2">Uncharacterized protein</fullName>
    </submittedName>
</protein>
<organism evidence="2">
    <name type="scientific">Chromera velia CCMP2878</name>
    <dbReference type="NCBI Taxonomy" id="1169474"/>
    <lineage>
        <taxon>Eukaryota</taxon>
        <taxon>Sar</taxon>
        <taxon>Alveolata</taxon>
        <taxon>Colpodellida</taxon>
        <taxon>Chromeraceae</taxon>
        <taxon>Chromera</taxon>
    </lineage>
</organism>
<dbReference type="EMBL" id="CDMZ01000318">
    <property type="protein sequence ID" value="CEM11667.1"/>
    <property type="molecule type" value="Genomic_DNA"/>
</dbReference>
<feature type="compositionally biased region" description="Gly residues" evidence="1">
    <location>
        <begin position="185"/>
        <end position="194"/>
    </location>
</feature>
<feature type="compositionally biased region" description="Gly residues" evidence="1">
    <location>
        <begin position="127"/>
        <end position="137"/>
    </location>
</feature>
<dbReference type="VEuPathDB" id="CryptoDB:Cvel_16628"/>
<feature type="compositionally biased region" description="Basic and acidic residues" evidence="1">
    <location>
        <begin position="169"/>
        <end position="183"/>
    </location>
</feature>
<evidence type="ECO:0000313" key="2">
    <source>
        <dbReference type="EMBL" id="CEM11667.1"/>
    </source>
</evidence>
<proteinExistence type="predicted"/>
<sequence>MPTETDTRKGRPTEIRKRKGKPTKSEKKSPAPPRSWREATLAAPVHERSLPPSLEKVRQKANALASHPPPISPPRTKALEGSPRPLKPASLPPSTDRVMAALRMDPPSRARKQNTSGDAAAACDSAEGGGGSGGQKDGSGEENTGDDNTNRKEGTDTPPLQPNWVDNSVKGKNEGGRREEHSKGGAVGASEGGAAGGASRFRILDVQQESALIVPGFGLFDLFDPLGQHSQRLLELEKSVCQRLGIRSECSVTNRSRQNTWGNTEFSSVALRWQWTDAEGEERWEKREVQMIAGGPRQAHAKAAGEMLVDSGLVDVAALRHWRQAVRVVQFAEEQEVQRAYEGAKELLTDPTCTCGVWRLFLPRGFRLLLARGDKIKREDLKEDPALNLGLLQTLKKVCEGKSVNTKGLGGPLIGGSGGRSRVPMSMPVDLWDSLLDECTLALGGGYMEGSVEEVLRMLSDWIAPRSGPRRH</sequence>
<dbReference type="AlphaFoldDB" id="A0A0G4FF37"/>
<reference evidence="2" key="1">
    <citation type="submission" date="2014-11" db="EMBL/GenBank/DDBJ databases">
        <authorList>
            <person name="Otto D Thomas"/>
            <person name="Naeem Raeece"/>
        </authorList>
    </citation>
    <scope>NUCLEOTIDE SEQUENCE</scope>
</reference>